<proteinExistence type="predicted"/>
<evidence type="ECO:0008006" key="3">
    <source>
        <dbReference type="Google" id="ProtNLM"/>
    </source>
</evidence>
<dbReference type="InterPro" id="IPR021373">
    <property type="entry name" value="DUF2993"/>
</dbReference>
<reference evidence="2" key="1">
    <citation type="journal article" date="2019" name="Int. J. Syst. Evol. Microbiol.">
        <title>The Global Catalogue of Microorganisms (GCM) 10K type strain sequencing project: providing services to taxonomists for standard genome sequencing and annotation.</title>
        <authorList>
            <consortium name="The Broad Institute Genomics Platform"/>
            <consortium name="The Broad Institute Genome Sequencing Center for Infectious Disease"/>
            <person name="Wu L."/>
            <person name="Ma J."/>
        </authorList>
    </citation>
    <scope>NUCLEOTIDE SEQUENCE [LARGE SCALE GENOMIC DNA]</scope>
    <source>
        <strain evidence="2">JCM 17593</strain>
    </source>
</reference>
<dbReference type="Proteomes" id="UP001500213">
    <property type="component" value="Unassembled WGS sequence"/>
</dbReference>
<organism evidence="1 2">
    <name type="scientific">Gryllotalpicola kribbensis</name>
    <dbReference type="NCBI Taxonomy" id="993084"/>
    <lineage>
        <taxon>Bacteria</taxon>
        <taxon>Bacillati</taxon>
        <taxon>Actinomycetota</taxon>
        <taxon>Actinomycetes</taxon>
        <taxon>Micrococcales</taxon>
        <taxon>Microbacteriaceae</taxon>
        <taxon>Gryllotalpicola</taxon>
    </lineage>
</organism>
<keyword evidence="2" id="KW-1185">Reference proteome</keyword>
<protein>
    <recommendedName>
        <fullName evidence="3">DUF2993 domain-containing protein</fullName>
    </recommendedName>
</protein>
<name>A0ABP8AMC6_9MICO</name>
<dbReference type="EMBL" id="BAABBX010000006">
    <property type="protein sequence ID" value="GAA4186172.1"/>
    <property type="molecule type" value="Genomic_DNA"/>
</dbReference>
<gene>
    <name evidence="1" type="ORF">GCM10022288_09250</name>
</gene>
<dbReference type="Pfam" id="PF11209">
    <property type="entry name" value="LmeA"/>
    <property type="match status" value="1"/>
</dbReference>
<evidence type="ECO:0000313" key="1">
    <source>
        <dbReference type="EMBL" id="GAA4186172.1"/>
    </source>
</evidence>
<evidence type="ECO:0000313" key="2">
    <source>
        <dbReference type="Proteomes" id="UP001500213"/>
    </source>
</evidence>
<comment type="caution">
    <text evidence="1">The sequence shown here is derived from an EMBL/GenBank/DDBJ whole genome shotgun (WGS) entry which is preliminary data.</text>
</comment>
<dbReference type="RefSeq" id="WP_344774317.1">
    <property type="nucleotide sequence ID" value="NZ_BAABBX010000006.1"/>
</dbReference>
<sequence>MTGARRLTWIIVAVLAVAAVAFGADAALRSYAERRMQTEIAEALPAGVTAPGLSVDVRGFSFIVQYLAGRFDEVEVDAPSITTARGSVSASVLATDVRIDRSFRTAPVLGSASGTLHVSEQAVNSLVSLPDPTAAIALSEKTVTYSATTQVLGLPLSYSAAVRPVADGATVRLYPKSVNVTSGPVHFDVKSLLGGVFDGKPINVCIAPYLPAGLNVGDIEIARSKAAIDFHATDFSLDPKTFQTHSACPAS</sequence>
<accession>A0ABP8AMC6</accession>